<comment type="subcellular location">
    <subcellularLocation>
        <location evidence="1">Membrane</location>
        <topology evidence="1">Multi-pass membrane protein</topology>
    </subcellularLocation>
</comment>
<dbReference type="PANTHER" id="PTHR31123:SF4">
    <property type="entry name" value="PROTEIN ALCS"/>
    <property type="match status" value="1"/>
</dbReference>
<evidence type="ECO:0000256" key="3">
    <source>
        <dbReference type="ARBA" id="ARBA00022692"/>
    </source>
</evidence>
<dbReference type="RefSeq" id="XP_043139788.1">
    <property type="nucleotide sequence ID" value="XM_043282405.1"/>
</dbReference>
<evidence type="ECO:0000256" key="5">
    <source>
        <dbReference type="ARBA" id="ARBA00023136"/>
    </source>
</evidence>
<evidence type="ECO:0000256" key="1">
    <source>
        <dbReference type="ARBA" id="ARBA00004141"/>
    </source>
</evidence>
<keyword evidence="8" id="KW-1185">Reference proteome</keyword>
<feature type="transmembrane region" description="Helical" evidence="6">
    <location>
        <begin position="155"/>
        <end position="181"/>
    </location>
</feature>
<evidence type="ECO:0000313" key="8">
    <source>
        <dbReference type="Proteomes" id="UP000637239"/>
    </source>
</evidence>
<evidence type="ECO:0000256" key="2">
    <source>
        <dbReference type="ARBA" id="ARBA00005587"/>
    </source>
</evidence>
<dbReference type="EMBL" id="AP024422">
    <property type="protein sequence ID" value="BCR91266.1"/>
    <property type="molecule type" value="Genomic_DNA"/>
</dbReference>
<evidence type="ECO:0008006" key="9">
    <source>
        <dbReference type="Google" id="ProtNLM"/>
    </source>
</evidence>
<protein>
    <recommendedName>
        <fullName evidence="9">Protein alcS</fullName>
    </recommendedName>
</protein>
<feature type="transmembrane region" description="Helical" evidence="6">
    <location>
        <begin position="122"/>
        <end position="143"/>
    </location>
</feature>
<dbReference type="GO" id="GO:0015123">
    <property type="term" value="F:acetate transmembrane transporter activity"/>
    <property type="evidence" value="ECO:0007669"/>
    <property type="project" value="TreeGrafter"/>
</dbReference>
<organism evidence="7 8">
    <name type="scientific">Aspergillus chevalieri</name>
    <name type="common">Eurotium chevalieri</name>
    <dbReference type="NCBI Taxonomy" id="182096"/>
    <lineage>
        <taxon>Eukaryota</taxon>
        <taxon>Fungi</taxon>
        <taxon>Dikarya</taxon>
        <taxon>Ascomycota</taxon>
        <taxon>Pezizomycotina</taxon>
        <taxon>Eurotiomycetes</taxon>
        <taxon>Eurotiomycetidae</taxon>
        <taxon>Eurotiales</taxon>
        <taxon>Aspergillaceae</taxon>
        <taxon>Aspergillus</taxon>
        <taxon>Aspergillus subgen. Aspergillus</taxon>
    </lineage>
</organism>
<reference evidence="7" key="1">
    <citation type="submission" date="2021-01" db="EMBL/GenBank/DDBJ databases">
        <authorList>
            <consortium name="Aspergillus chevalieri M1 genome sequencing consortium"/>
            <person name="Kazuki M."/>
            <person name="Futagami T."/>
        </authorList>
    </citation>
    <scope>NUCLEOTIDE SEQUENCE</scope>
    <source>
        <strain evidence="7">M1</strain>
    </source>
</reference>
<sequence>MATQSSQSTSIPSPRSAIPTFFHFKPEIEDGKMVGDINYNGEPKAASHNEESPMYGLSTVPTSVALTAEQFERLYLTPMTRRQPPLAKQVGNPTPLALGGFVITTTPLSCCLMAWRGASGNGIAFTGPIIFLGGLLLLITSVLEFVLGNTFPCVVFGTIGGFWFAFAATMIPAFNSAGLFIPSPF</sequence>
<dbReference type="Pfam" id="PF01184">
    <property type="entry name" value="Gpr1_Fun34_YaaH"/>
    <property type="match status" value="1"/>
</dbReference>
<dbReference type="KEGG" id="ache:ACHE_70109S"/>
<dbReference type="Proteomes" id="UP000637239">
    <property type="component" value="Chromosome 7"/>
</dbReference>
<dbReference type="InterPro" id="IPR000791">
    <property type="entry name" value="Gpr1/Fun34/SatP-like"/>
</dbReference>
<dbReference type="PANTHER" id="PTHR31123">
    <property type="entry name" value="ACCUMULATION OF DYADS PROTEIN 2-RELATED"/>
    <property type="match status" value="1"/>
</dbReference>
<reference evidence="7" key="2">
    <citation type="submission" date="2021-02" db="EMBL/GenBank/DDBJ databases">
        <title>Aspergillus chevalieri M1 genome sequence.</title>
        <authorList>
            <person name="Kadooka C."/>
            <person name="Mori K."/>
            <person name="Futagami T."/>
        </authorList>
    </citation>
    <scope>NUCLEOTIDE SEQUENCE</scope>
    <source>
        <strain evidence="7">M1</strain>
    </source>
</reference>
<gene>
    <name evidence="7" type="ORF">ACHE_70109S</name>
</gene>
<dbReference type="GeneID" id="66985624"/>
<dbReference type="InterPro" id="IPR051633">
    <property type="entry name" value="AceTr"/>
</dbReference>
<keyword evidence="3 6" id="KW-0812">Transmembrane</keyword>
<dbReference type="GO" id="GO:0005886">
    <property type="term" value="C:plasma membrane"/>
    <property type="evidence" value="ECO:0007669"/>
    <property type="project" value="TreeGrafter"/>
</dbReference>
<accession>A0A7R7ZS01</accession>
<feature type="transmembrane region" description="Helical" evidence="6">
    <location>
        <begin position="96"/>
        <end position="115"/>
    </location>
</feature>
<evidence type="ECO:0000313" key="7">
    <source>
        <dbReference type="EMBL" id="BCR91266.1"/>
    </source>
</evidence>
<dbReference type="AlphaFoldDB" id="A0A7R7ZS01"/>
<keyword evidence="5 6" id="KW-0472">Membrane</keyword>
<evidence type="ECO:0000256" key="4">
    <source>
        <dbReference type="ARBA" id="ARBA00022989"/>
    </source>
</evidence>
<keyword evidence="4 6" id="KW-1133">Transmembrane helix</keyword>
<proteinExistence type="inferred from homology"/>
<evidence type="ECO:0000256" key="6">
    <source>
        <dbReference type="SAM" id="Phobius"/>
    </source>
</evidence>
<comment type="similarity">
    <text evidence="2">Belongs to the acetate uptake transporter (AceTr) (TC 2.A.96) family.</text>
</comment>
<name>A0A7R7ZS01_ASPCH</name>